<evidence type="ECO:0000313" key="2">
    <source>
        <dbReference type="EnsemblPlants" id="PAC:32907499.CDS.1"/>
    </source>
</evidence>
<dbReference type="PaxDb" id="3218-PP1S148_4V6.1"/>
<reference evidence="1 3" key="1">
    <citation type="journal article" date="2008" name="Science">
        <title>The Physcomitrella genome reveals evolutionary insights into the conquest of land by plants.</title>
        <authorList>
            <person name="Rensing S."/>
            <person name="Lang D."/>
            <person name="Zimmer A."/>
            <person name="Terry A."/>
            <person name="Salamov A."/>
            <person name="Shapiro H."/>
            <person name="Nishiyama T."/>
            <person name="Perroud P.-F."/>
            <person name="Lindquist E."/>
            <person name="Kamisugi Y."/>
            <person name="Tanahashi T."/>
            <person name="Sakakibara K."/>
            <person name="Fujita T."/>
            <person name="Oishi K."/>
            <person name="Shin-I T."/>
            <person name="Kuroki Y."/>
            <person name="Toyoda A."/>
            <person name="Suzuki Y."/>
            <person name="Hashimoto A."/>
            <person name="Yamaguchi K."/>
            <person name="Sugano A."/>
            <person name="Kohara Y."/>
            <person name="Fujiyama A."/>
            <person name="Anterola A."/>
            <person name="Aoki S."/>
            <person name="Ashton N."/>
            <person name="Barbazuk W.B."/>
            <person name="Barker E."/>
            <person name="Bennetzen J."/>
            <person name="Bezanilla M."/>
            <person name="Blankenship R."/>
            <person name="Cho S.H."/>
            <person name="Dutcher S."/>
            <person name="Estelle M."/>
            <person name="Fawcett J.A."/>
            <person name="Gundlach H."/>
            <person name="Hanada K."/>
            <person name="Heyl A."/>
            <person name="Hicks K.A."/>
            <person name="Hugh J."/>
            <person name="Lohr M."/>
            <person name="Mayer K."/>
            <person name="Melkozernov A."/>
            <person name="Murata T."/>
            <person name="Nelson D."/>
            <person name="Pils B."/>
            <person name="Prigge M."/>
            <person name="Reiss B."/>
            <person name="Renner T."/>
            <person name="Rombauts S."/>
            <person name="Rushton P."/>
            <person name="Sanderfoot A."/>
            <person name="Schween G."/>
            <person name="Shiu S.-H."/>
            <person name="Stueber K."/>
            <person name="Theodoulou F.L."/>
            <person name="Tu H."/>
            <person name="Van de Peer Y."/>
            <person name="Verrier P.J."/>
            <person name="Waters E."/>
            <person name="Wood A."/>
            <person name="Yang L."/>
            <person name="Cove D."/>
            <person name="Cuming A."/>
            <person name="Hasebe M."/>
            <person name="Lucas S."/>
            <person name="Mishler D.B."/>
            <person name="Reski R."/>
            <person name="Grigoriev I."/>
            <person name="Quatrano R.S."/>
            <person name="Boore J.L."/>
        </authorList>
    </citation>
    <scope>NUCLEOTIDE SEQUENCE [LARGE SCALE GENOMIC DNA]</scope>
    <source>
        <strain evidence="2 3">cv. Gransden 2004</strain>
    </source>
</reference>
<evidence type="ECO:0000313" key="1">
    <source>
        <dbReference type="EMBL" id="PNR35697.1"/>
    </source>
</evidence>
<reference evidence="2" key="3">
    <citation type="submission" date="2020-12" db="UniProtKB">
        <authorList>
            <consortium name="EnsemblPlants"/>
        </authorList>
    </citation>
    <scope>IDENTIFICATION</scope>
</reference>
<accession>A9T0V0</accession>
<dbReference type="GeneID" id="112294365"/>
<dbReference type="Proteomes" id="UP000006727">
    <property type="component" value="Chromosome 17"/>
</dbReference>
<evidence type="ECO:0000313" key="3">
    <source>
        <dbReference type="Proteomes" id="UP000006727"/>
    </source>
</evidence>
<dbReference type="EnsemblPlants" id="Pp3c17_1650V3.1">
    <property type="protein sequence ID" value="PAC:32907499.CDS.1"/>
    <property type="gene ID" value="Pp3c17_1650"/>
</dbReference>
<name>A9T0V0_PHYPA</name>
<dbReference type="AlphaFoldDB" id="A9T0V0"/>
<gene>
    <name evidence="2" type="primary">LOC112294365</name>
    <name evidence="1" type="ORF">PHYPA_021547</name>
</gene>
<proteinExistence type="predicted"/>
<organism evidence="1">
    <name type="scientific">Physcomitrium patens</name>
    <name type="common">Spreading-leaved earth moss</name>
    <name type="synonym">Physcomitrella patens</name>
    <dbReference type="NCBI Taxonomy" id="3218"/>
    <lineage>
        <taxon>Eukaryota</taxon>
        <taxon>Viridiplantae</taxon>
        <taxon>Streptophyta</taxon>
        <taxon>Embryophyta</taxon>
        <taxon>Bryophyta</taxon>
        <taxon>Bryophytina</taxon>
        <taxon>Bryopsida</taxon>
        <taxon>Funariidae</taxon>
        <taxon>Funariales</taxon>
        <taxon>Funariaceae</taxon>
        <taxon>Physcomitrium</taxon>
    </lineage>
</organism>
<reference evidence="1 3" key="2">
    <citation type="journal article" date="2018" name="Plant J.">
        <title>The Physcomitrella patens chromosome-scale assembly reveals moss genome structure and evolution.</title>
        <authorList>
            <person name="Lang D."/>
            <person name="Ullrich K.K."/>
            <person name="Murat F."/>
            <person name="Fuchs J."/>
            <person name="Jenkins J."/>
            <person name="Haas F.B."/>
            <person name="Piednoel M."/>
            <person name="Gundlach H."/>
            <person name="Van Bel M."/>
            <person name="Meyberg R."/>
            <person name="Vives C."/>
            <person name="Morata J."/>
            <person name="Symeonidi A."/>
            <person name="Hiss M."/>
            <person name="Muchero W."/>
            <person name="Kamisugi Y."/>
            <person name="Saleh O."/>
            <person name="Blanc G."/>
            <person name="Decker E.L."/>
            <person name="van Gessel N."/>
            <person name="Grimwood J."/>
            <person name="Hayes R.D."/>
            <person name="Graham S.W."/>
            <person name="Gunter L.E."/>
            <person name="McDaniel S.F."/>
            <person name="Hoernstein S.N.W."/>
            <person name="Larsson A."/>
            <person name="Li F.W."/>
            <person name="Perroud P.F."/>
            <person name="Phillips J."/>
            <person name="Ranjan P."/>
            <person name="Rokshar D.S."/>
            <person name="Rothfels C.J."/>
            <person name="Schneider L."/>
            <person name="Shu S."/>
            <person name="Stevenson D.W."/>
            <person name="Thummler F."/>
            <person name="Tillich M."/>
            <person name="Villarreal Aguilar J.C."/>
            <person name="Widiez T."/>
            <person name="Wong G.K."/>
            <person name="Wymore A."/>
            <person name="Zhang Y."/>
            <person name="Zimmer A.D."/>
            <person name="Quatrano R.S."/>
            <person name="Mayer K.F.X."/>
            <person name="Goodstein D."/>
            <person name="Casacuberta J.M."/>
            <person name="Vandepoele K."/>
            <person name="Reski R."/>
            <person name="Cuming A.C."/>
            <person name="Tuskan G.A."/>
            <person name="Maumus F."/>
            <person name="Salse J."/>
            <person name="Schmutz J."/>
            <person name="Rensing S.A."/>
        </authorList>
    </citation>
    <scope>NUCLEOTIDE SEQUENCE [LARGE SCALE GENOMIC DNA]</scope>
    <source>
        <strain evidence="2 3">cv. Gransden 2004</strain>
    </source>
</reference>
<dbReference type="HOGENOM" id="CLU_1079247_0_0_1"/>
<sequence length="283" mass="33393">MSHLCASAGTNSSGRKFCSHVWLAQMLNYNTKQTFFKKSWDILEIARLQDFRCPRWRAELKLIPAPLYLRVWLPTLPDTVRKEFGQIFRTRPNLVRPWASRMKHIYGAITHQFDSVFAVEGRHGARLLVYQDRDVTQLNVFWPLFYYGPGENQNQQYMDKLEYMETRWATINPSYVTGGTRPRTPRPRRKESLRYCCCCCSTEEESCCDCHCHMQRKCGFACKRQCKCYCHTTKCCQYVTHRRRICTHCDCHLHAANCEMLKNCRCRCLKDAQLEQGWIGVLQ</sequence>
<dbReference type="RefSeq" id="XP_024400458.1">
    <property type="nucleotide sequence ID" value="XM_024544690.2"/>
</dbReference>
<dbReference type="OrthoDB" id="10434367at2759"/>
<dbReference type="EMBL" id="ABEU02000017">
    <property type="protein sequence ID" value="PNR35697.1"/>
    <property type="molecule type" value="Genomic_DNA"/>
</dbReference>
<dbReference type="Gramene" id="Pp3c17_1650V3.1">
    <property type="protein sequence ID" value="PAC:32907499.CDS.1"/>
    <property type="gene ID" value="Pp3c17_1650"/>
</dbReference>
<keyword evidence="3" id="KW-1185">Reference proteome</keyword>
<protein>
    <submittedName>
        <fullName evidence="1 2">Uncharacterized protein</fullName>
    </submittedName>
</protein>